<keyword evidence="3" id="KW-0963">Cytoplasm</keyword>
<dbReference type="CDD" id="cd01883">
    <property type="entry name" value="EF1_alpha"/>
    <property type="match status" value="1"/>
</dbReference>
<dbReference type="AlphaFoldDB" id="Q8WT65"/>
<evidence type="ECO:0000313" key="11">
    <source>
        <dbReference type="EMBL" id="AAL33628.1"/>
    </source>
</evidence>
<reference evidence="11" key="1">
    <citation type="submission" date="2001-10" db="EMBL/GenBank/DDBJ databases">
        <title>Cloning and sequence of eRF3 gene from Euplotes octocarinatus.</title>
        <authorList>
            <person name="Sun Q."/>
            <person name="Liang A."/>
        </authorList>
    </citation>
    <scope>NUCLEOTIDE SEQUENCE</scope>
</reference>
<keyword evidence="6" id="KW-0648">Protein biosynthesis</keyword>
<name>Q8WT65_EUPOC</name>
<dbReference type="InterPro" id="IPR009000">
    <property type="entry name" value="Transl_B-barrel_sf"/>
</dbReference>
<dbReference type="InterPro" id="IPR004161">
    <property type="entry name" value="EFTu-like_2"/>
</dbReference>
<dbReference type="GO" id="GO:0005737">
    <property type="term" value="C:cytoplasm"/>
    <property type="evidence" value="ECO:0007669"/>
    <property type="project" value="UniProtKB-SubCell"/>
</dbReference>
<keyword evidence="4" id="KW-0547">Nucleotide-binding</keyword>
<evidence type="ECO:0000256" key="5">
    <source>
        <dbReference type="ARBA" id="ARBA00022801"/>
    </source>
</evidence>
<feature type="region of interest" description="Disordered" evidence="9">
    <location>
        <begin position="743"/>
        <end position="799"/>
    </location>
</feature>
<dbReference type="EMBL" id="AF440195">
    <property type="protein sequence ID" value="AAL33628.1"/>
    <property type="molecule type" value="Genomic_DNA"/>
</dbReference>
<comment type="catalytic activity">
    <reaction evidence="8">
        <text>GTP + H2O = GDP + phosphate + H(+)</text>
        <dbReference type="Rhea" id="RHEA:19669"/>
        <dbReference type="ChEBI" id="CHEBI:15377"/>
        <dbReference type="ChEBI" id="CHEBI:15378"/>
        <dbReference type="ChEBI" id="CHEBI:37565"/>
        <dbReference type="ChEBI" id="CHEBI:43474"/>
        <dbReference type="ChEBI" id="CHEBI:58189"/>
    </reaction>
    <physiologicalReaction direction="left-to-right" evidence="8">
        <dbReference type="Rhea" id="RHEA:19670"/>
    </physiologicalReaction>
</comment>
<feature type="compositionally biased region" description="Acidic residues" evidence="9">
    <location>
        <begin position="216"/>
        <end position="233"/>
    </location>
</feature>
<evidence type="ECO:0000256" key="7">
    <source>
        <dbReference type="ARBA" id="ARBA00023134"/>
    </source>
</evidence>
<feature type="region of interest" description="Disordered" evidence="9">
    <location>
        <begin position="1"/>
        <end position="55"/>
    </location>
</feature>
<feature type="domain" description="Tr-type G" evidence="10">
    <location>
        <begin position="303"/>
        <end position="529"/>
    </location>
</feature>
<dbReference type="SUPFAM" id="SSF52540">
    <property type="entry name" value="P-loop containing nucleoside triphosphate hydrolases"/>
    <property type="match status" value="1"/>
</dbReference>
<keyword evidence="7" id="KW-0342">GTP-binding</keyword>
<dbReference type="InterPro" id="IPR009001">
    <property type="entry name" value="Transl_elong_EF1A/Init_IF2_C"/>
</dbReference>
<dbReference type="InterPro" id="IPR027417">
    <property type="entry name" value="P-loop_NTPase"/>
</dbReference>
<dbReference type="PANTHER" id="PTHR23115">
    <property type="entry name" value="TRANSLATION FACTOR"/>
    <property type="match status" value="1"/>
</dbReference>
<evidence type="ECO:0000256" key="3">
    <source>
        <dbReference type="ARBA" id="ARBA00022490"/>
    </source>
</evidence>
<evidence type="ECO:0000256" key="6">
    <source>
        <dbReference type="ARBA" id="ARBA00022917"/>
    </source>
</evidence>
<organism evidence="11">
    <name type="scientific">Euplotoides octocarinatus</name>
    <name type="common">Freshwater ciliate</name>
    <name type="synonym">Euplotes octocarinatus</name>
    <dbReference type="NCBI Taxonomy" id="2716877"/>
    <lineage>
        <taxon>Eukaryota</taxon>
        <taxon>Sar</taxon>
        <taxon>Alveolata</taxon>
        <taxon>Ciliophora</taxon>
        <taxon>Intramacronucleata</taxon>
        <taxon>Spirotrichea</taxon>
        <taxon>Hypotrichia</taxon>
        <taxon>Euplotida</taxon>
        <taxon>Euplotidae</taxon>
        <taxon>Euplotes</taxon>
    </lineage>
</organism>
<dbReference type="Gene3D" id="3.40.50.300">
    <property type="entry name" value="P-loop containing nucleotide triphosphate hydrolases"/>
    <property type="match status" value="1"/>
</dbReference>
<dbReference type="SUPFAM" id="SSF50447">
    <property type="entry name" value="Translation proteins"/>
    <property type="match status" value="1"/>
</dbReference>
<feature type="compositionally biased region" description="Basic residues" evidence="9">
    <location>
        <begin position="237"/>
        <end position="253"/>
    </location>
</feature>
<dbReference type="PRINTS" id="PR00315">
    <property type="entry name" value="ELONGATNFCT"/>
</dbReference>
<dbReference type="CDD" id="cd03704">
    <property type="entry name" value="eRF3_C_III"/>
    <property type="match status" value="1"/>
</dbReference>
<dbReference type="Gene3D" id="2.40.30.10">
    <property type="entry name" value="Translation factors"/>
    <property type="match status" value="2"/>
</dbReference>
<dbReference type="InterPro" id="IPR000795">
    <property type="entry name" value="T_Tr_GTP-bd_dom"/>
</dbReference>
<evidence type="ECO:0000259" key="10">
    <source>
        <dbReference type="PROSITE" id="PS51722"/>
    </source>
</evidence>
<comment type="similarity">
    <text evidence="2">Belongs to the TRAFAC class translation factor GTPase superfamily. Classic translation factor GTPase family. EF-Tu/EF-1A subfamily.</text>
</comment>
<accession>Q8WT65</accession>
<dbReference type="PROSITE" id="PS51722">
    <property type="entry name" value="G_TR_2"/>
    <property type="match status" value="1"/>
</dbReference>
<dbReference type="CDD" id="cd04089">
    <property type="entry name" value="eRF3_II"/>
    <property type="match status" value="1"/>
</dbReference>
<dbReference type="SUPFAM" id="SSF50465">
    <property type="entry name" value="EF-Tu/eEF-1alpha/eIF2-gamma C-terminal domain"/>
    <property type="match status" value="1"/>
</dbReference>
<evidence type="ECO:0000256" key="2">
    <source>
        <dbReference type="ARBA" id="ARBA00007249"/>
    </source>
</evidence>
<proteinExistence type="inferred from homology"/>
<evidence type="ECO:0000256" key="8">
    <source>
        <dbReference type="ARBA" id="ARBA00049117"/>
    </source>
</evidence>
<evidence type="ECO:0000256" key="4">
    <source>
        <dbReference type="ARBA" id="ARBA00022741"/>
    </source>
</evidence>
<dbReference type="GO" id="GO:0006412">
    <property type="term" value="P:translation"/>
    <property type="evidence" value="ECO:0007669"/>
    <property type="project" value="UniProtKB-KW"/>
</dbReference>
<dbReference type="InterPro" id="IPR054696">
    <property type="entry name" value="GTP-eEF1A_C"/>
</dbReference>
<comment type="subcellular location">
    <subcellularLocation>
        <location evidence="1">Cytoplasm</location>
    </subcellularLocation>
</comment>
<dbReference type="FunFam" id="3.40.50.300:FF:000204">
    <property type="entry name" value="Translation elongation factor Tu"/>
    <property type="match status" value="1"/>
</dbReference>
<sequence length="799" mass="90817">MDKNSDFPALGSLKVQNQSSKDKNKKKEKEVKKEDEKKDEVKDEPQNNEEAKKTKLEATGRVFAAKSFTPKEPVKINYYIPHEEPTLSEMDFFPTLGGPASTAPVVSEAQKRHAEFLERHELFKPYICLIPKELWYVPDPYFDMFGYPVMALLPGLYAYLWNTYNIFFTPEGAWNTNKETVMSTLGELWTHAEWRDRIIAKEQKETEEWERQMREWEEENAEDDEGLSIDDMENYGKGKKKNKNKKKKDKAKRPPPPPPKSLSSYKRFEKKKEDVVVPKKNIGFKEVSEITFEEEVVEVDETRQPSSLVFIGPVDAVKSTICGNLMFMTGMVDERTIEKFKQEAKEKNRDSWWLAYVMDINDDEKSKGKTVEVGRATMETPTKRYTIFDAPGHKNYVPDMIMGAAMADVAALVISARKGEFEAGFERDGQTREHAQLARSLGVNKLVVVVNEMDEETVQWSEERYNDILSGVTPFLIDQCGYKREDLIFVPISGLNGHNIDKLASCCPWYTGPTLLEILDCIEPPKRNIDGPLRVPVLDKMKDRGVVAFGKVESGVIRIGPKLAVMPNNTKCQVVGIYNCKLELVRYANPGENIQIKVRMIEDENQINKGDVLCPYDNLAPITDLFEAELTILELLPHRPIITPGYKSMMHLHTISDEIVIQTLTGIYELDGSGKEYVKKNPKYCKSGSKVIVKISTRVPVCLEKYEFIVHMGRFTLRDEGKTIALGKVLRYKPAVIKKVEEIPPGVGDEGQAKLEESEEFSGSRGDSPSKDDNKYEVITYDPEEDTIIASSTGSENAE</sequence>
<feature type="compositionally biased region" description="Polar residues" evidence="9">
    <location>
        <begin position="789"/>
        <end position="799"/>
    </location>
</feature>
<dbReference type="Pfam" id="PF03144">
    <property type="entry name" value="GTP_EFTU_D2"/>
    <property type="match status" value="1"/>
</dbReference>
<dbReference type="Pfam" id="PF22594">
    <property type="entry name" value="GTP-eEF1A_C"/>
    <property type="match status" value="1"/>
</dbReference>
<feature type="region of interest" description="Disordered" evidence="9">
    <location>
        <begin position="210"/>
        <end position="265"/>
    </location>
</feature>
<keyword evidence="5" id="KW-0378">Hydrolase</keyword>
<evidence type="ECO:0000256" key="1">
    <source>
        <dbReference type="ARBA" id="ARBA00004496"/>
    </source>
</evidence>
<dbReference type="GO" id="GO:0003924">
    <property type="term" value="F:GTPase activity"/>
    <property type="evidence" value="ECO:0007669"/>
    <property type="project" value="InterPro"/>
</dbReference>
<dbReference type="GO" id="GO:0005525">
    <property type="term" value="F:GTP binding"/>
    <property type="evidence" value="ECO:0007669"/>
    <property type="project" value="UniProtKB-KW"/>
</dbReference>
<dbReference type="Pfam" id="PF00009">
    <property type="entry name" value="GTP_EFTU"/>
    <property type="match status" value="1"/>
</dbReference>
<dbReference type="InterPro" id="IPR050100">
    <property type="entry name" value="TRAFAC_GTPase_members"/>
</dbReference>
<feature type="compositionally biased region" description="Basic and acidic residues" evidence="9">
    <location>
        <begin position="20"/>
        <end position="55"/>
    </location>
</feature>
<protein>
    <submittedName>
        <fullName evidence="11">Eukaryotic release factor 3</fullName>
    </submittedName>
</protein>
<dbReference type="FunFam" id="2.40.30.10:FF:000020">
    <property type="entry name" value="Translation elongation factor EF-1"/>
    <property type="match status" value="1"/>
</dbReference>
<evidence type="ECO:0000256" key="9">
    <source>
        <dbReference type="SAM" id="MobiDB-lite"/>
    </source>
</evidence>